<keyword evidence="1" id="KW-0472">Membrane</keyword>
<dbReference type="EMBL" id="REGN01002099">
    <property type="protein sequence ID" value="RNA30333.1"/>
    <property type="molecule type" value="Genomic_DNA"/>
</dbReference>
<keyword evidence="3" id="KW-1185">Reference proteome</keyword>
<keyword evidence="1" id="KW-0812">Transmembrane</keyword>
<sequence length="205" mass="24147">MLNQTNPTDQNMKLILDQLARLNHDLISSSETIKILVGFLYVLAFLNIAILMYMVFRIYLVQKKIIDYFQNFLKFHTQVITPSRKRDSRTDDYETDDVITSSKIANDLSMGNIDDYVYDYEYFLNSQCKEEFELPRTVAKASFESSGYSKNNSVLKSKIDRRVESKCNIKRERSSDSISLKMKRSESWDAKNRIYSLFSFRRQTK</sequence>
<dbReference type="OrthoDB" id="10562483at2759"/>
<reference evidence="2 3" key="1">
    <citation type="journal article" date="2018" name="Sci. Rep.">
        <title>Genomic signatures of local adaptation to the degree of environmental predictability in rotifers.</title>
        <authorList>
            <person name="Franch-Gras L."/>
            <person name="Hahn C."/>
            <person name="Garcia-Roger E.M."/>
            <person name="Carmona M.J."/>
            <person name="Serra M."/>
            <person name="Gomez A."/>
        </authorList>
    </citation>
    <scope>NUCLEOTIDE SEQUENCE [LARGE SCALE GENOMIC DNA]</scope>
    <source>
        <strain evidence="2">HYR1</strain>
    </source>
</reference>
<proteinExistence type="predicted"/>
<evidence type="ECO:0000313" key="3">
    <source>
        <dbReference type="Proteomes" id="UP000276133"/>
    </source>
</evidence>
<protein>
    <submittedName>
        <fullName evidence="2">Uncharacterized protein</fullName>
    </submittedName>
</protein>
<accession>A0A3M7S3C6</accession>
<evidence type="ECO:0000256" key="1">
    <source>
        <dbReference type="SAM" id="Phobius"/>
    </source>
</evidence>
<dbReference type="AlphaFoldDB" id="A0A3M7S3C6"/>
<comment type="caution">
    <text evidence="2">The sequence shown here is derived from an EMBL/GenBank/DDBJ whole genome shotgun (WGS) entry which is preliminary data.</text>
</comment>
<keyword evidence="1" id="KW-1133">Transmembrane helix</keyword>
<name>A0A3M7S3C6_BRAPC</name>
<gene>
    <name evidence="2" type="ORF">BpHYR1_026209</name>
</gene>
<organism evidence="2 3">
    <name type="scientific">Brachionus plicatilis</name>
    <name type="common">Marine rotifer</name>
    <name type="synonym">Brachionus muelleri</name>
    <dbReference type="NCBI Taxonomy" id="10195"/>
    <lineage>
        <taxon>Eukaryota</taxon>
        <taxon>Metazoa</taxon>
        <taxon>Spiralia</taxon>
        <taxon>Gnathifera</taxon>
        <taxon>Rotifera</taxon>
        <taxon>Eurotatoria</taxon>
        <taxon>Monogononta</taxon>
        <taxon>Pseudotrocha</taxon>
        <taxon>Ploima</taxon>
        <taxon>Brachionidae</taxon>
        <taxon>Brachionus</taxon>
    </lineage>
</organism>
<evidence type="ECO:0000313" key="2">
    <source>
        <dbReference type="EMBL" id="RNA30333.1"/>
    </source>
</evidence>
<feature type="transmembrane region" description="Helical" evidence="1">
    <location>
        <begin position="35"/>
        <end position="56"/>
    </location>
</feature>
<dbReference type="Proteomes" id="UP000276133">
    <property type="component" value="Unassembled WGS sequence"/>
</dbReference>